<reference evidence="5" key="1">
    <citation type="submission" date="2023-07" db="EMBL/GenBank/DDBJ databases">
        <title>Verminephrobacter genomes.</title>
        <authorList>
            <person name="Lund M.B."/>
        </authorList>
    </citation>
    <scope>NUCLEOTIDE SEQUENCE [LARGE SCALE GENOMIC DNA]</scope>
    <source>
        <strain evidence="5">AtM5-05</strain>
    </source>
</reference>
<evidence type="ECO:0000313" key="4">
    <source>
        <dbReference type="EMBL" id="MCW5320686.1"/>
    </source>
</evidence>
<comment type="caution">
    <text evidence="4">The sequence shown here is derived from an EMBL/GenBank/DDBJ whole genome shotgun (WGS) entry which is preliminary data.</text>
</comment>
<dbReference type="PANTHER" id="PTHR38133">
    <property type="entry name" value="SLR1429 PROTEIN"/>
    <property type="match status" value="1"/>
</dbReference>
<evidence type="ECO:0000313" key="5">
    <source>
        <dbReference type="Proteomes" id="UP001208935"/>
    </source>
</evidence>
<keyword evidence="1" id="KW-0862">Zinc</keyword>
<dbReference type="PROSITE" id="PS50966">
    <property type="entry name" value="ZF_SWIM"/>
    <property type="match status" value="1"/>
</dbReference>
<evidence type="ECO:0000256" key="1">
    <source>
        <dbReference type="PROSITE-ProRule" id="PRU00325"/>
    </source>
</evidence>
<keyword evidence="1" id="KW-0479">Metal-binding</keyword>
<accession>A0ABT3KQT9</accession>
<gene>
    <name evidence="4" type="ORF">D5039_05710</name>
</gene>
<dbReference type="Pfam" id="PF04434">
    <property type="entry name" value="SWIM"/>
    <property type="match status" value="1"/>
</dbReference>
<feature type="domain" description="SWIM-type" evidence="3">
    <location>
        <begin position="156"/>
        <end position="184"/>
    </location>
</feature>
<dbReference type="InterPro" id="IPR007527">
    <property type="entry name" value="Znf_SWIM"/>
</dbReference>
<dbReference type="EMBL" id="QZCW01000001">
    <property type="protein sequence ID" value="MCW5320686.1"/>
    <property type="molecule type" value="Genomic_DNA"/>
</dbReference>
<dbReference type="PANTHER" id="PTHR38133:SF1">
    <property type="entry name" value="SLR1429 PROTEIN"/>
    <property type="match status" value="1"/>
</dbReference>
<keyword evidence="1" id="KW-0863">Zinc-finger</keyword>
<evidence type="ECO:0000259" key="3">
    <source>
        <dbReference type="PROSITE" id="PS50966"/>
    </source>
</evidence>
<organism evidence="4 5">
    <name type="scientific">Verminephrobacter aporrectodeae subsp. tuberculatae</name>
    <dbReference type="NCBI Taxonomy" id="1110392"/>
    <lineage>
        <taxon>Bacteria</taxon>
        <taxon>Pseudomonadati</taxon>
        <taxon>Pseudomonadota</taxon>
        <taxon>Betaproteobacteria</taxon>
        <taxon>Burkholderiales</taxon>
        <taxon>Comamonadaceae</taxon>
        <taxon>Verminephrobacter</taxon>
    </lineage>
</organism>
<proteinExistence type="predicted"/>
<sequence length="332" mass="35655">MGRGYYYGGWAPYIPVAQRQRQAKQKAAALKKQGYSCQPVTIEGRAIAKSFWGKAWCDNLEAYSDYSNRLPRGRTYVRNGSVIDLRIETGKVKALVSGSEIYTVEIGVQPLVASRWDAITKECAGKIDSLIELLQGRLSKAVMETVTRHGEGLFPQPKQISLRCSCPDGASMCKHVAAALYGVGARLDEEPELLFQLRHVDPQELAQKIGSIPAVPMSDTQAALDGSDLSALFGIDIDDASAASPTPPGKRVRAAKAAAPPAPLARTGKAAAPSPTRSRTVAASALIARGVARHMIQNWIARGVLLRTGQRGVYGTTAQTEARIVAYLARAV</sequence>
<dbReference type="Proteomes" id="UP001208935">
    <property type="component" value="Unassembled WGS sequence"/>
</dbReference>
<keyword evidence="5" id="KW-1185">Reference proteome</keyword>
<protein>
    <recommendedName>
        <fullName evidence="3">SWIM-type domain-containing protein</fullName>
    </recommendedName>
</protein>
<evidence type="ECO:0000256" key="2">
    <source>
        <dbReference type="SAM" id="MobiDB-lite"/>
    </source>
</evidence>
<name>A0ABT3KQT9_9BURK</name>
<feature type="region of interest" description="Disordered" evidence="2">
    <location>
        <begin position="257"/>
        <end position="276"/>
    </location>
</feature>